<dbReference type="Proteomes" id="UP000677228">
    <property type="component" value="Unassembled WGS sequence"/>
</dbReference>
<evidence type="ECO:0000313" key="3">
    <source>
        <dbReference type="EMBL" id="CAF3735645.1"/>
    </source>
</evidence>
<sequence>MITRIEEIIDMKRNQKEELAQMKQKLENELRTVRDRLEQAQREAKQFQDEANRERENLKPLTDQIEKLKQEITAREKDYETDSKEYCSNTQLSEDTFHSVDKQQNTVENLQHRLNECQDEEKRIDEALNTKEQELQCAQKQASNIKTALEKNQQDALIAATIANPLLAASAIAAAKALIATLRGELQTTKNELQRKTAFHQKKVADHGKAREKMNAAKEKLEQEKTNLTDRNQALNQQKERKINQKLKSEVDNKQTLVERDTTRLKIADARVTNTQADYNKLKTQKTTAIGKSGKLSTELETAKKKYQDEKQKLAPKRQQIEAKRQAQNGIQTQINTTQQQIKGLEEKAAAKRNEESTIRGKIANIETTLGMLNKSEAELERDMHAQQKLLKENQ</sequence>
<protein>
    <submittedName>
        <fullName evidence="3">Uncharacterized protein</fullName>
    </submittedName>
</protein>
<dbReference type="AlphaFoldDB" id="A0A8S2IAJ5"/>
<name>A0A8S2IAJ5_9BILA</name>
<organism evidence="3 4">
    <name type="scientific">Didymodactylos carnosus</name>
    <dbReference type="NCBI Taxonomy" id="1234261"/>
    <lineage>
        <taxon>Eukaryota</taxon>
        <taxon>Metazoa</taxon>
        <taxon>Spiralia</taxon>
        <taxon>Gnathifera</taxon>
        <taxon>Rotifera</taxon>
        <taxon>Eurotatoria</taxon>
        <taxon>Bdelloidea</taxon>
        <taxon>Philodinida</taxon>
        <taxon>Philodinidae</taxon>
        <taxon>Didymodactylos</taxon>
    </lineage>
</organism>
<dbReference type="EMBL" id="CAJOBA010005186">
    <property type="protein sequence ID" value="CAF3735645.1"/>
    <property type="molecule type" value="Genomic_DNA"/>
</dbReference>
<feature type="coiled-coil region" evidence="1">
    <location>
        <begin position="2"/>
        <end position="245"/>
    </location>
</feature>
<gene>
    <name evidence="2" type="ORF">OVA965_LOCUS12736</name>
    <name evidence="3" type="ORF">TMI583_LOCUS12739</name>
</gene>
<feature type="coiled-coil region" evidence="1">
    <location>
        <begin position="293"/>
        <end position="355"/>
    </location>
</feature>
<evidence type="ECO:0000313" key="2">
    <source>
        <dbReference type="EMBL" id="CAF0963046.1"/>
    </source>
</evidence>
<accession>A0A8S2IAJ5</accession>
<evidence type="ECO:0000256" key="1">
    <source>
        <dbReference type="SAM" id="Coils"/>
    </source>
</evidence>
<comment type="caution">
    <text evidence="3">The sequence shown here is derived from an EMBL/GenBank/DDBJ whole genome shotgun (WGS) entry which is preliminary data.</text>
</comment>
<dbReference type="EMBL" id="CAJNOK010005181">
    <property type="protein sequence ID" value="CAF0963046.1"/>
    <property type="molecule type" value="Genomic_DNA"/>
</dbReference>
<proteinExistence type="predicted"/>
<keyword evidence="1" id="KW-0175">Coiled coil</keyword>
<reference evidence="3" key="1">
    <citation type="submission" date="2021-02" db="EMBL/GenBank/DDBJ databases">
        <authorList>
            <person name="Nowell W R."/>
        </authorList>
    </citation>
    <scope>NUCLEOTIDE SEQUENCE</scope>
</reference>
<evidence type="ECO:0000313" key="4">
    <source>
        <dbReference type="Proteomes" id="UP000682733"/>
    </source>
</evidence>
<dbReference type="Proteomes" id="UP000682733">
    <property type="component" value="Unassembled WGS sequence"/>
</dbReference>